<dbReference type="Proteomes" id="UP000266239">
    <property type="component" value="Unassembled WGS sequence"/>
</dbReference>
<evidence type="ECO:0000313" key="7">
    <source>
        <dbReference type="Proteomes" id="UP000265716"/>
    </source>
</evidence>
<dbReference type="EMBL" id="QUTC01004431">
    <property type="protein sequence ID" value="RHY64694.1"/>
    <property type="molecule type" value="Genomic_DNA"/>
</dbReference>
<dbReference type="EMBL" id="QUTA01006180">
    <property type="protein sequence ID" value="RHY12322.1"/>
    <property type="molecule type" value="Genomic_DNA"/>
</dbReference>
<evidence type="ECO:0000313" key="12">
    <source>
        <dbReference type="Proteomes" id="UP000286510"/>
    </source>
</evidence>
<organism evidence="1 9">
    <name type="scientific">Aphanomyces astaci</name>
    <name type="common">Crayfish plague agent</name>
    <dbReference type="NCBI Taxonomy" id="112090"/>
    <lineage>
        <taxon>Eukaryota</taxon>
        <taxon>Sar</taxon>
        <taxon>Stramenopiles</taxon>
        <taxon>Oomycota</taxon>
        <taxon>Saprolegniomycetes</taxon>
        <taxon>Saprolegniales</taxon>
        <taxon>Verrucalvaceae</taxon>
        <taxon>Aphanomyces</taxon>
    </lineage>
</organism>
<dbReference type="VEuPathDB" id="FungiDB:H257_18637"/>
<comment type="caution">
    <text evidence="1">The sequence shown here is derived from an EMBL/GenBank/DDBJ whole genome shotgun (WGS) entry which is preliminary data.</text>
</comment>
<dbReference type="EMBL" id="QUTD01008728">
    <property type="protein sequence ID" value="RHY45062.1"/>
    <property type="molecule type" value="Genomic_DNA"/>
</dbReference>
<dbReference type="Proteomes" id="UP000286510">
    <property type="component" value="Unassembled WGS sequence"/>
</dbReference>
<evidence type="ECO:0000313" key="10">
    <source>
        <dbReference type="Proteomes" id="UP000266643"/>
    </source>
</evidence>
<dbReference type="EMBL" id="QUTB01005703">
    <property type="protein sequence ID" value="RHY53881.1"/>
    <property type="molecule type" value="Genomic_DNA"/>
</dbReference>
<evidence type="ECO:0000313" key="6">
    <source>
        <dbReference type="EMBL" id="RHZ39332.1"/>
    </source>
</evidence>
<evidence type="ECO:0000313" key="1">
    <source>
        <dbReference type="EMBL" id="RHY12322.1"/>
    </source>
</evidence>
<evidence type="ECO:0000313" key="2">
    <source>
        <dbReference type="EMBL" id="RHY45062.1"/>
    </source>
</evidence>
<accession>A0A397AXH6</accession>
<gene>
    <name evidence="1" type="ORF">DYB25_001081</name>
    <name evidence="6" type="ORF">DYB26_001639</name>
    <name evidence="2" type="ORF">DYB30_003955</name>
    <name evidence="5" type="ORF">DYB31_002425</name>
    <name evidence="3" type="ORF">DYB34_003884</name>
    <name evidence="4" type="ORF">DYB38_003774</name>
</gene>
<dbReference type="Proteomes" id="UP000283543">
    <property type="component" value="Unassembled WGS sequence"/>
</dbReference>
<evidence type="ECO:0000313" key="5">
    <source>
        <dbReference type="EMBL" id="RHZ04932.1"/>
    </source>
</evidence>
<dbReference type="EMBL" id="QUTE01013288">
    <property type="protein sequence ID" value="RHZ04932.1"/>
    <property type="molecule type" value="Genomic_DNA"/>
</dbReference>
<evidence type="ECO:0000313" key="8">
    <source>
        <dbReference type="Proteomes" id="UP000266196"/>
    </source>
</evidence>
<dbReference type="EMBL" id="QUTF01007769">
    <property type="protein sequence ID" value="RHZ39332.1"/>
    <property type="molecule type" value="Genomic_DNA"/>
</dbReference>
<sequence>MKTRGNYHIVKVGDISKAKLKKLAKNRGGALSLTANELKGTNDLLLHPANAKKVLSAQKANRGTRLDISEGEIQHDVDELQGGSFFSGLWDFVKNNGTSLLDIAANVAKPFVGEEVANAGRSLARSITGKGLKLAKGSQAAKDHMAALRSKRKLKGSSFRLS</sequence>
<dbReference type="Proteomes" id="UP000265716">
    <property type="component" value="Unassembled WGS sequence"/>
</dbReference>
<proteinExistence type="predicted"/>
<protein>
    <submittedName>
        <fullName evidence="1">Uncharacterized protein</fullName>
    </submittedName>
</protein>
<evidence type="ECO:0000313" key="4">
    <source>
        <dbReference type="EMBL" id="RHY64694.1"/>
    </source>
</evidence>
<dbReference type="Proteomes" id="UP000266196">
    <property type="component" value="Unassembled WGS sequence"/>
</dbReference>
<reference evidence="7 8" key="1">
    <citation type="submission" date="2018-08" db="EMBL/GenBank/DDBJ databases">
        <title>Aphanomyces genome sequencing and annotation.</title>
        <authorList>
            <person name="Minardi D."/>
            <person name="Oidtmann B."/>
            <person name="Van Der Giezen M."/>
            <person name="Studholme D.J."/>
        </authorList>
    </citation>
    <scope>NUCLEOTIDE SEQUENCE [LARGE SCALE GENOMIC DNA]</scope>
    <source>
        <strain evidence="5 8">197901</strain>
        <strain evidence="2 10">D2</strain>
        <strain evidence="6 12">FDL457</strain>
        <strain evidence="4 7">SA</strain>
        <strain evidence="3 11">Si</strain>
        <strain evidence="1 9">Yx</strain>
    </source>
</reference>
<evidence type="ECO:0000313" key="3">
    <source>
        <dbReference type="EMBL" id="RHY53881.1"/>
    </source>
</evidence>
<dbReference type="Proteomes" id="UP000266643">
    <property type="component" value="Unassembled WGS sequence"/>
</dbReference>
<evidence type="ECO:0000313" key="11">
    <source>
        <dbReference type="Proteomes" id="UP000283543"/>
    </source>
</evidence>
<name>A0A397AXH6_APHAT</name>
<dbReference type="AlphaFoldDB" id="A0A397AXH6"/>
<evidence type="ECO:0000313" key="9">
    <source>
        <dbReference type="Proteomes" id="UP000266239"/>
    </source>
</evidence>